<evidence type="ECO:0000313" key="2">
    <source>
        <dbReference type="EMBL" id="SPO40378.1"/>
    </source>
</evidence>
<evidence type="ECO:0000313" key="3">
    <source>
        <dbReference type="Proteomes" id="UP000323386"/>
    </source>
</evidence>
<gene>
    <name evidence="2" type="ORF">PSFLO_05860</name>
</gene>
<keyword evidence="3" id="KW-1185">Reference proteome</keyword>
<accession>A0A5C3F7D3</accession>
<reference evidence="2 3" key="1">
    <citation type="submission" date="2018-03" db="EMBL/GenBank/DDBJ databases">
        <authorList>
            <person name="Guldener U."/>
        </authorList>
    </citation>
    <scope>NUCLEOTIDE SEQUENCE [LARGE SCALE GENOMIC DNA]</scope>
    <source>
        <strain evidence="2 3">DAOM196992</strain>
    </source>
</reference>
<organism evidence="2 3">
    <name type="scientific">Pseudozyma flocculosa</name>
    <dbReference type="NCBI Taxonomy" id="84751"/>
    <lineage>
        <taxon>Eukaryota</taxon>
        <taxon>Fungi</taxon>
        <taxon>Dikarya</taxon>
        <taxon>Basidiomycota</taxon>
        <taxon>Ustilaginomycotina</taxon>
        <taxon>Ustilaginomycetes</taxon>
        <taxon>Ustilaginales</taxon>
        <taxon>Ustilaginaceae</taxon>
        <taxon>Pseudozyma</taxon>
    </lineage>
</organism>
<feature type="compositionally biased region" description="Low complexity" evidence="1">
    <location>
        <begin position="29"/>
        <end position="41"/>
    </location>
</feature>
<feature type="compositionally biased region" description="Basic and acidic residues" evidence="1">
    <location>
        <begin position="12"/>
        <end position="28"/>
    </location>
</feature>
<dbReference type="AlphaFoldDB" id="A0A5C3F7D3"/>
<name>A0A5C3F7D3_9BASI</name>
<evidence type="ECO:0000256" key="1">
    <source>
        <dbReference type="SAM" id="MobiDB-lite"/>
    </source>
</evidence>
<sequence>MGRKVVSPSPWREAKAARPLTDDGRERGPATSLPASDLSLSLDLSEPNTDLVHACIDEGKRSSQRHARSIAKSVLDGSRTPCRRLPAGLYPVAGLTWRPHGGEVRDEGPAGARAKANLLVPSAPSELGSAAASLVTRPHRSYARWPTPPERSVGKASAAARMLGMGTPRQIDGGWSLNDPAYTIACLPLSRLLWSLLAQGARRKASVAPV</sequence>
<feature type="region of interest" description="Disordered" evidence="1">
    <location>
        <begin position="1"/>
        <end position="41"/>
    </location>
</feature>
<proteinExistence type="predicted"/>
<dbReference type="EMBL" id="OOIP01000019">
    <property type="protein sequence ID" value="SPO40378.1"/>
    <property type="molecule type" value="Genomic_DNA"/>
</dbReference>
<protein>
    <submittedName>
        <fullName evidence="2">Uncharacterized protein</fullName>
    </submittedName>
</protein>
<dbReference type="Proteomes" id="UP000323386">
    <property type="component" value="Unassembled WGS sequence"/>
</dbReference>